<dbReference type="Proteomes" id="UP001321498">
    <property type="component" value="Chromosome"/>
</dbReference>
<dbReference type="SUPFAM" id="SSF117892">
    <property type="entry name" value="Band 7/SPFH domain"/>
    <property type="match status" value="1"/>
</dbReference>
<dbReference type="Gene3D" id="3.30.479.30">
    <property type="entry name" value="Band 7 domain"/>
    <property type="match status" value="1"/>
</dbReference>
<accession>A0ABN6XI24</accession>
<gene>
    <name evidence="3" type="ORF">GCM10025866_04230</name>
</gene>
<keyword evidence="1" id="KW-0812">Transmembrane</keyword>
<keyword evidence="4" id="KW-1185">Reference proteome</keyword>
<keyword evidence="1" id="KW-1133">Transmembrane helix</keyword>
<protein>
    <recommendedName>
        <fullName evidence="2">Band 7 domain-containing protein</fullName>
    </recommendedName>
</protein>
<dbReference type="Pfam" id="PF01145">
    <property type="entry name" value="Band_7"/>
    <property type="match status" value="1"/>
</dbReference>
<evidence type="ECO:0000256" key="1">
    <source>
        <dbReference type="SAM" id="Phobius"/>
    </source>
</evidence>
<dbReference type="InterPro" id="IPR001107">
    <property type="entry name" value="Band_7"/>
</dbReference>
<proteinExistence type="predicted"/>
<feature type="transmembrane region" description="Helical" evidence="1">
    <location>
        <begin position="56"/>
        <end position="80"/>
    </location>
</feature>
<dbReference type="PANTHER" id="PTHR23222">
    <property type="entry name" value="PROHIBITIN"/>
    <property type="match status" value="1"/>
</dbReference>
<dbReference type="CDD" id="cd03401">
    <property type="entry name" value="SPFH_prohibitin"/>
    <property type="match status" value="1"/>
</dbReference>
<dbReference type="EMBL" id="AP027731">
    <property type="protein sequence ID" value="BDZ44514.1"/>
    <property type="molecule type" value="Genomic_DNA"/>
</dbReference>
<dbReference type="SMART" id="SM00244">
    <property type="entry name" value="PHB"/>
    <property type="match status" value="1"/>
</dbReference>
<dbReference type="InterPro" id="IPR000163">
    <property type="entry name" value="Prohibitin"/>
</dbReference>
<organism evidence="3 4">
    <name type="scientific">Naasia aerilata</name>
    <dbReference type="NCBI Taxonomy" id="1162966"/>
    <lineage>
        <taxon>Bacteria</taxon>
        <taxon>Bacillati</taxon>
        <taxon>Actinomycetota</taxon>
        <taxon>Actinomycetes</taxon>
        <taxon>Micrococcales</taxon>
        <taxon>Microbacteriaceae</taxon>
        <taxon>Naasia</taxon>
    </lineage>
</organism>
<dbReference type="PANTHER" id="PTHR23222:SF0">
    <property type="entry name" value="PROHIBITIN 1"/>
    <property type="match status" value="1"/>
</dbReference>
<sequence length="333" mass="36024">MFVFGLILLVLAVIGLTVSARLKVFDAPAAGTDRSGRRGDAGETLEPRRNRTPNHIVRWVSTGLGALGVIFLVLSSFFALDPGQAAVLRGQFTRAVDGIETSEGLHTKAPWDDVIEFDVRNQQVKYIADGRTTDNAGGLPDGAQITVQDKEGVSANIDVTVQYSIARDAVGDIYRVYRDEEGLRQKLILNDIRSVVRDVPGNFTTLEVLTDRPAVRAAVVKALEAKWEGKGLIVEDVSLQEIRYPDTVTTAFADAQQAQIAVTTEQAKLDATKVSAQQKVVQAQAEADANALLNSSLTPSILQQRYLDTLKELAAAGNLVITDGTNSQILVQR</sequence>
<name>A0ABN6XI24_9MICO</name>
<evidence type="ECO:0000313" key="3">
    <source>
        <dbReference type="EMBL" id="BDZ44514.1"/>
    </source>
</evidence>
<evidence type="ECO:0000313" key="4">
    <source>
        <dbReference type="Proteomes" id="UP001321498"/>
    </source>
</evidence>
<dbReference type="InterPro" id="IPR036013">
    <property type="entry name" value="Band_7/SPFH_dom_sf"/>
</dbReference>
<evidence type="ECO:0000259" key="2">
    <source>
        <dbReference type="SMART" id="SM00244"/>
    </source>
</evidence>
<keyword evidence="1" id="KW-0472">Membrane</keyword>
<feature type="domain" description="Band 7" evidence="2">
    <location>
        <begin position="75"/>
        <end position="256"/>
    </location>
</feature>
<reference evidence="4" key="1">
    <citation type="journal article" date="2019" name="Int. J. Syst. Evol. Microbiol.">
        <title>The Global Catalogue of Microorganisms (GCM) 10K type strain sequencing project: providing services to taxonomists for standard genome sequencing and annotation.</title>
        <authorList>
            <consortium name="The Broad Institute Genomics Platform"/>
            <consortium name="The Broad Institute Genome Sequencing Center for Infectious Disease"/>
            <person name="Wu L."/>
            <person name="Ma J."/>
        </authorList>
    </citation>
    <scope>NUCLEOTIDE SEQUENCE [LARGE SCALE GENOMIC DNA]</scope>
    <source>
        <strain evidence="4">NBRC 108725</strain>
    </source>
</reference>